<comment type="similarity">
    <text evidence="2">Belongs to the phosphoribulokinase family.</text>
</comment>
<gene>
    <name evidence="14" type="ORF">EV698_0313</name>
</gene>
<evidence type="ECO:0000256" key="11">
    <source>
        <dbReference type="ARBA" id="ARBA00047663"/>
    </source>
</evidence>
<dbReference type="InterPro" id="IPR006083">
    <property type="entry name" value="PRK/URK"/>
</dbReference>
<feature type="domain" description="Phosphoribulokinase/uridine kinase" evidence="13">
    <location>
        <begin position="30"/>
        <end position="206"/>
    </location>
</feature>
<dbReference type="InterPro" id="IPR006082">
    <property type="entry name" value="PRK"/>
</dbReference>
<evidence type="ECO:0000256" key="5">
    <source>
        <dbReference type="ARBA" id="ARBA00022567"/>
    </source>
</evidence>
<feature type="region of interest" description="Disordered" evidence="12">
    <location>
        <begin position="1"/>
        <end position="22"/>
    </location>
</feature>
<evidence type="ECO:0000256" key="7">
    <source>
        <dbReference type="ARBA" id="ARBA00022741"/>
    </source>
</evidence>
<dbReference type="EMBL" id="SHLI01000001">
    <property type="protein sequence ID" value="RZU98077.1"/>
    <property type="molecule type" value="Genomic_DNA"/>
</dbReference>
<name>A0A4Q8CYU5_9GAMM</name>
<evidence type="ECO:0000256" key="12">
    <source>
        <dbReference type="SAM" id="MobiDB-lite"/>
    </source>
</evidence>
<keyword evidence="8 14" id="KW-0418">Kinase</keyword>
<keyword evidence="15" id="KW-1185">Reference proteome</keyword>
<evidence type="ECO:0000256" key="10">
    <source>
        <dbReference type="ARBA" id="ARBA00031382"/>
    </source>
</evidence>
<organism evidence="14 15">
    <name type="scientific">Spiribacter vilamensis</name>
    <dbReference type="NCBI Taxonomy" id="531306"/>
    <lineage>
        <taxon>Bacteria</taxon>
        <taxon>Pseudomonadati</taxon>
        <taxon>Pseudomonadota</taxon>
        <taxon>Gammaproteobacteria</taxon>
        <taxon>Chromatiales</taxon>
        <taxon>Ectothiorhodospiraceae</taxon>
        <taxon>Spiribacter</taxon>
    </lineage>
</organism>
<keyword evidence="7" id="KW-0547">Nucleotide-binding</keyword>
<dbReference type="Gene3D" id="3.40.50.300">
    <property type="entry name" value="P-loop containing nucleotide triphosphate hydrolases"/>
    <property type="match status" value="1"/>
</dbReference>
<evidence type="ECO:0000256" key="3">
    <source>
        <dbReference type="ARBA" id="ARBA00012042"/>
    </source>
</evidence>
<evidence type="ECO:0000256" key="8">
    <source>
        <dbReference type="ARBA" id="ARBA00022777"/>
    </source>
</evidence>
<dbReference type="AlphaFoldDB" id="A0A4Q8CYU5"/>
<comment type="pathway">
    <text evidence="1">Carbohydrate biosynthesis; Calvin cycle.</text>
</comment>
<dbReference type="PRINTS" id="PR00478">
    <property type="entry name" value="PHRIBLKINASE"/>
</dbReference>
<evidence type="ECO:0000256" key="1">
    <source>
        <dbReference type="ARBA" id="ARBA00005215"/>
    </source>
</evidence>
<dbReference type="InterPro" id="IPR027417">
    <property type="entry name" value="P-loop_NTPase"/>
</dbReference>
<dbReference type="SUPFAM" id="SSF52540">
    <property type="entry name" value="P-loop containing nucleoside triphosphate hydrolases"/>
    <property type="match status" value="1"/>
</dbReference>
<evidence type="ECO:0000313" key="15">
    <source>
        <dbReference type="Proteomes" id="UP000292298"/>
    </source>
</evidence>
<reference evidence="14 15" key="1">
    <citation type="submission" date="2019-02" db="EMBL/GenBank/DDBJ databases">
        <title>Genomic Encyclopedia of Type Strains, Phase IV (KMG-IV): sequencing the most valuable type-strain genomes for metagenomic binning, comparative biology and taxonomic classification.</title>
        <authorList>
            <person name="Goeker M."/>
        </authorList>
    </citation>
    <scope>NUCLEOTIDE SEQUENCE [LARGE SCALE GENOMIC DNA]</scope>
    <source>
        <strain evidence="14 15">DSM 21056</strain>
    </source>
</reference>
<protein>
    <recommendedName>
        <fullName evidence="3">phosphoribulokinase</fullName>
        <ecNumber evidence="3">2.7.1.19</ecNumber>
    </recommendedName>
    <alternativeName>
        <fullName evidence="10">Phosphopentokinase</fullName>
    </alternativeName>
</protein>
<sequence length="337" mass="37055">MTPTTSPSGAPRPGASQLPSRLAARERPIIIGVAGDSGSGKSTYTQGIEWLLGPERVSKISLDGYHAEDRATRRITGRTPLDPDANHLEQAVSHIKCLRAGEAVEVPIYDHESGSFRAPRLHTPTPIVVVEGLHTLYPAFQPLLDFSVYVDTDASVKHDWKQRRDTRERGYAQTDAAAEIERRANQYEQWIAGQQDVADVILRIHPSELSRLAVGQLSAEMPETCYHLEMIVTPRDDDQQPLFLPVDLSNMTRQEAMPFMLATVPSRFRGEAVNVLHVDGYMAPTALETLEYAISAFVGLDAPAADPGVDEGQPATVRFAQMLVAWPMLNRIVALSG</sequence>
<dbReference type="NCBIfam" id="NF005655">
    <property type="entry name" value="PRK07429.1"/>
    <property type="match status" value="1"/>
</dbReference>
<evidence type="ECO:0000256" key="6">
    <source>
        <dbReference type="ARBA" id="ARBA00022679"/>
    </source>
</evidence>
<dbReference type="GO" id="GO:0019253">
    <property type="term" value="P:reductive pentose-phosphate cycle"/>
    <property type="evidence" value="ECO:0007669"/>
    <property type="project" value="UniProtKB-KW"/>
</dbReference>
<proteinExistence type="inferred from homology"/>
<keyword evidence="9" id="KW-0067">ATP-binding</keyword>
<keyword evidence="6" id="KW-0808">Transferase</keyword>
<dbReference type="Pfam" id="PF00485">
    <property type="entry name" value="PRK"/>
    <property type="match status" value="1"/>
</dbReference>
<evidence type="ECO:0000313" key="14">
    <source>
        <dbReference type="EMBL" id="RZU98077.1"/>
    </source>
</evidence>
<dbReference type="Proteomes" id="UP000292298">
    <property type="component" value="Unassembled WGS sequence"/>
</dbReference>
<evidence type="ECO:0000256" key="2">
    <source>
        <dbReference type="ARBA" id="ARBA00009719"/>
    </source>
</evidence>
<accession>A0A4Q8CYU5</accession>
<evidence type="ECO:0000256" key="9">
    <source>
        <dbReference type="ARBA" id="ARBA00022840"/>
    </source>
</evidence>
<dbReference type="GO" id="GO:0005524">
    <property type="term" value="F:ATP binding"/>
    <property type="evidence" value="ECO:0007669"/>
    <property type="project" value="UniProtKB-KW"/>
</dbReference>
<dbReference type="RefSeq" id="WP_130502420.1">
    <property type="nucleotide sequence ID" value="NZ_SHLI01000001.1"/>
</dbReference>
<comment type="catalytic activity">
    <reaction evidence="11">
        <text>D-ribulose 5-phosphate + ATP = D-ribulose 1,5-bisphosphate + ADP + H(+)</text>
        <dbReference type="Rhea" id="RHEA:19365"/>
        <dbReference type="ChEBI" id="CHEBI:15378"/>
        <dbReference type="ChEBI" id="CHEBI:30616"/>
        <dbReference type="ChEBI" id="CHEBI:57870"/>
        <dbReference type="ChEBI" id="CHEBI:58121"/>
        <dbReference type="ChEBI" id="CHEBI:456216"/>
        <dbReference type="EC" id="2.7.1.19"/>
    </reaction>
</comment>
<dbReference type="GO" id="GO:0008974">
    <property type="term" value="F:phosphoribulokinase activity"/>
    <property type="evidence" value="ECO:0007669"/>
    <property type="project" value="UniProtKB-EC"/>
</dbReference>
<evidence type="ECO:0000259" key="13">
    <source>
        <dbReference type="Pfam" id="PF00485"/>
    </source>
</evidence>
<evidence type="ECO:0000256" key="4">
    <source>
        <dbReference type="ARBA" id="ARBA00022531"/>
    </source>
</evidence>
<keyword evidence="4" id="KW-0602">Photosynthesis</keyword>
<dbReference type="EC" id="2.7.1.19" evidence="3"/>
<comment type="caution">
    <text evidence="14">The sequence shown here is derived from an EMBL/GenBank/DDBJ whole genome shotgun (WGS) entry which is preliminary data.</text>
</comment>
<dbReference type="PANTHER" id="PTHR10285">
    <property type="entry name" value="URIDINE KINASE"/>
    <property type="match status" value="1"/>
</dbReference>
<dbReference type="OrthoDB" id="9773443at2"/>
<keyword evidence="5" id="KW-0113">Calvin cycle</keyword>